<dbReference type="SUPFAM" id="SSF52440">
    <property type="entry name" value="PreATP-grasp domain"/>
    <property type="match status" value="1"/>
</dbReference>
<evidence type="ECO:0000256" key="9">
    <source>
        <dbReference type="ARBA" id="ARBA00022842"/>
    </source>
</evidence>
<dbReference type="FunFam" id="3.40.50.20:FF:000010">
    <property type="entry name" value="Propionyl-CoA carboxylase subunit alpha"/>
    <property type="match status" value="1"/>
</dbReference>
<keyword evidence="5 13" id="KW-0436">Ligase</keyword>
<sequence length="454" mass="50598">MFKKILIANRGEIALQVIRACREMGIESVVVYSEGDRDSLPVKFADEAICIGPADSASSYLHIPSLISAAEITGAEAIHPGYGFLAENANFAEVCEMCRIAFIGPQPEVLKLMGNKWEARQEMARVGIAVLPGSHPTGMEDALEAARQIGFPVIVKAQGGGGGKGMRLVYEEEKLPSAFMMAQREAQAAFGDPGLYLERYIEKPRHVEFQILADSRGNVIHLGERDCTIQRRYQKVIEESPSPALSRDLWQEMGEVAVKAAQTVGYLNAGTIEFLLDPTGNYYFTEMNTRIQVEHPVTEMITQINMVKEQFRIAAGEELRWRQRDIKFSGHALECRICAEDPDTFAPSPGRISVFHLPGGNGVRVDTAAHTDCLITPYYDSMIAKLIVRGENRRESIAKMLRSLEEFTIEGVKTNIPLHLKILRDKDFIRGEFFTDFLSRYKEAPGSKLKAQNP</sequence>
<protein>
    <recommendedName>
        <fullName evidence="4 13">Biotin carboxylase</fullName>
        <ecNumber evidence="4 13">6.3.4.14</ecNumber>
    </recommendedName>
    <alternativeName>
        <fullName evidence="13">Acetyl-coenzyme A carboxylase biotin carboxylase subunit A</fullName>
    </alternativeName>
</protein>
<evidence type="ECO:0000256" key="7">
    <source>
        <dbReference type="ARBA" id="ARBA00022741"/>
    </source>
</evidence>
<evidence type="ECO:0000256" key="10">
    <source>
        <dbReference type="ARBA" id="ARBA00023267"/>
    </source>
</evidence>
<dbReference type="InterPro" id="IPR016185">
    <property type="entry name" value="PreATP-grasp_dom_sf"/>
</dbReference>
<dbReference type="GO" id="GO:0006633">
    <property type="term" value="P:fatty acid biosynthetic process"/>
    <property type="evidence" value="ECO:0007669"/>
    <property type="project" value="UniProtKB-KW"/>
</dbReference>
<dbReference type="Pfam" id="PF00289">
    <property type="entry name" value="Biotin_carb_N"/>
    <property type="match status" value="1"/>
</dbReference>
<dbReference type="InterPro" id="IPR005481">
    <property type="entry name" value="BC-like_N"/>
</dbReference>
<dbReference type="Pfam" id="PF02786">
    <property type="entry name" value="CPSase_L_D2"/>
    <property type="match status" value="1"/>
</dbReference>
<comment type="pathway">
    <text evidence="2 13">Lipid metabolism; malonyl-CoA biosynthesis; malonyl-CoA from acetyl-CoA: step 1/1.</text>
</comment>
<evidence type="ECO:0000256" key="13">
    <source>
        <dbReference type="RuleBase" id="RU365063"/>
    </source>
</evidence>
<dbReference type="GO" id="GO:0005524">
    <property type="term" value="F:ATP binding"/>
    <property type="evidence" value="ECO:0007669"/>
    <property type="project" value="UniProtKB-UniRule"/>
</dbReference>
<comment type="catalytic activity">
    <reaction evidence="11 13">
        <text>N(6)-biotinyl-L-lysyl-[protein] + hydrogencarbonate + ATP = N(6)-carboxybiotinyl-L-lysyl-[protein] + ADP + phosphate + H(+)</text>
        <dbReference type="Rhea" id="RHEA:13501"/>
        <dbReference type="Rhea" id="RHEA-COMP:10505"/>
        <dbReference type="Rhea" id="RHEA-COMP:10506"/>
        <dbReference type="ChEBI" id="CHEBI:15378"/>
        <dbReference type="ChEBI" id="CHEBI:17544"/>
        <dbReference type="ChEBI" id="CHEBI:30616"/>
        <dbReference type="ChEBI" id="CHEBI:43474"/>
        <dbReference type="ChEBI" id="CHEBI:83144"/>
        <dbReference type="ChEBI" id="CHEBI:83145"/>
        <dbReference type="ChEBI" id="CHEBI:456216"/>
        <dbReference type="EC" id="6.3.4.14"/>
    </reaction>
</comment>
<keyword evidence="7 12" id="KW-0547">Nucleotide-binding</keyword>
<organism evidence="16 17">
    <name type="scientific">Tectimicrobiota bacterium</name>
    <dbReference type="NCBI Taxonomy" id="2528274"/>
    <lineage>
        <taxon>Bacteria</taxon>
        <taxon>Pseudomonadati</taxon>
        <taxon>Nitrospinota/Tectimicrobiota group</taxon>
        <taxon>Candidatus Tectimicrobiota</taxon>
    </lineage>
</organism>
<keyword evidence="13" id="KW-0276">Fatty acid metabolism</keyword>
<dbReference type="InterPro" id="IPR011761">
    <property type="entry name" value="ATP-grasp"/>
</dbReference>
<proteinExistence type="predicted"/>
<dbReference type="PANTHER" id="PTHR48095">
    <property type="entry name" value="PYRUVATE CARBOXYLASE SUBUNIT A"/>
    <property type="match status" value="1"/>
</dbReference>
<dbReference type="PROSITE" id="PS50975">
    <property type="entry name" value="ATP_GRASP"/>
    <property type="match status" value="1"/>
</dbReference>
<dbReference type="EC" id="6.3.4.14" evidence="4 13"/>
<keyword evidence="8 12" id="KW-0067">ATP-binding</keyword>
<evidence type="ECO:0000256" key="2">
    <source>
        <dbReference type="ARBA" id="ARBA00004956"/>
    </source>
</evidence>
<name>A0A932FVR7_UNCTE</name>
<evidence type="ECO:0000313" key="16">
    <source>
        <dbReference type="EMBL" id="MBI2875668.1"/>
    </source>
</evidence>
<feature type="domain" description="ATP-grasp" evidence="14">
    <location>
        <begin position="120"/>
        <end position="315"/>
    </location>
</feature>
<evidence type="ECO:0000313" key="17">
    <source>
        <dbReference type="Proteomes" id="UP000769766"/>
    </source>
</evidence>
<keyword evidence="9" id="KW-0460">Magnesium</keyword>
<evidence type="ECO:0000259" key="14">
    <source>
        <dbReference type="PROSITE" id="PS50975"/>
    </source>
</evidence>
<evidence type="ECO:0000256" key="12">
    <source>
        <dbReference type="PROSITE-ProRule" id="PRU00409"/>
    </source>
</evidence>
<evidence type="ECO:0000256" key="5">
    <source>
        <dbReference type="ARBA" id="ARBA00022598"/>
    </source>
</evidence>
<evidence type="ECO:0000259" key="15">
    <source>
        <dbReference type="PROSITE" id="PS50979"/>
    </source>
</evidence>
<dbReference type="PANTHER" id="PTHR48095:SF2">
    <property type="entry name" value="BIOTIN CARBOXYLASE, CHLOROPLASTIC"/>
    <property type="match status" value="1"/>
</dbReference>
<dbReference type="InterPro" id="IPR004549">
    <property type="entry name" value="Acetyl_CoA_COase_biotin_COase"/>
</dbReference>
<evidence type="ECO:0000256" key="11">
    <source>
        <dbReference type="ARBA" id="ARBA00048600"/>
    </source>
</evidence>
<dbReference type="Proteomes" id="UP000769766">
    <property type="component" value="Unassembled WGS sequence"/>
</dbReference>
<dbReference type="InterPro" id="IPR011054">
    <property type="entry name" value="Rudment_hybrid_motif"/>
</dbReference>
<dbReference type="Gene3D" id="3.30.470.20">
    <property type="entry name" value="ATP-grasp fold, B domain"/>
    <property type="match status" value="1"/>
</dbReference>
<dbReference type="SUPFAM" id="SSF51246">
    <property type="entry name" value="Rudiment single hybrid motif"/>
    <property type="match status" value="1"/>
</dbReference>
<evidence type="ECO:0000256" key="3">
    <source>
        <dbReference type="ARBA" id="ARBA00011750"/>
    </source>
</evidence>
<dbReference type="NCBIfam" id="NF006367">
    <property type="entry name" value="PRK08591.1"/>
    <property type="match status" value="1"/>
</dbReference>
<evidence type="ECO:0000256" key="4">
    <source>
        <dbReference type="ARBA" id="ARBA00013263"/>
    </source>
</evidence>
<dbReference type="InterPro" id="IPR011764">
    <property type="entry name" value="Biotin_carboxylation_dom"/>
</dbReference>
<dbReference type="NCBIfam" id="TIGR00514">
    <property type="entry name" value="accC"/>
    <property type="match status" value="1"/>
</dbReference>
<dbReference type="SUPFAM" id="SSF56059">
    <property type="entry name" value="Glutathione synthetase ATP-binding domain-like"/>
    <property type="match status" value="1"/>
</dbReference>
<comment type="subunit">
    <text evidence="3 13">Acetyl-CoA carboxylase is a heterohexamer of biotin carboxyl carrier protein, biotin carboxylase and the two subunits of carboxyl transferase in a 2:2 complex.</text>
</comment>
<dbReference type="InterPro" id="IPR051602">
    <property type="entry name" value="ACC_Biotin_Carboxylase"/>
</dbReference>
<keyword evidence="10 13" id="KW-0092">Biotin</keyword>
<keyword evidence="6" id="KW-0479">Metal-binding</keyword>
<dbReference type="EMBL" id="JACPRF010000063">
    <property type="protein sequence ID" value="MBI2875668.1"/>
    <property type="molecule type" value="Genomic_DNA"/>
</dbReference>
<evidence type="ECO:0000256" key="6">
    <source>
        <dbReference type="ARBA" id="ARBA00022723"/>
    </source>
</evidence>
<keyword evidence="13" id="KW-0443">Lipid metabolism</keyword>
<dbReference type="AlphaFoldDB" id="A0A932FVR7"/>
<accession>A0A932FVR7</accession>
<comment type="caution">
    <text evidence="16">The sequence shown here is derived from an EMBL/GenBank/DDBJ whole genome shotgun (WGS) entry which is preliminary data.</text>
</comment>
<evidence type="ECO:0000256" key="8">
    <source>
        <dbReference type="ARBA" id="ARBA00022840"/>
    </source>
</evidence>
<dbReference type="PROSITE" id="PS50979">
    <property type="entry name" value="BC"/>
    <property type="match status" value="1"/>
</dbReference>
<dbReference type="InterPro" id="IPR005479">
    <property type="entry name" value="CPAse_ATP-bd"/>
</dbReference>
<feature type="domain" description="Biotin carboxylation" evidence="15">
    <location>
        <begin position="1"/>
        <end position="443"/>
    </location>
</feature>
<dbReference type="Pfam" id="PF02785">
    <property type="entry name" value="Biotin_carb_C"/>
    <property type="match status" value="1"/>
</dbReference>
<gene>
    <name evidence="16" type="primary">accC</name>
    <name evidence="16" type="ORF">HYY20_02165</name>
</gene>
<comment type="function">
    <text evidence="1 13">This protein is a component of the acetyl coenzyme A carboxylase complex; first, biotin carboxylase catalyzes the carboxylation of the carrier protein and then the transcarboxylase transfers the carboxyl group to form malonyl-CoA.</text>
</comment>
<dbReference type="GO" id="GO:0046872">
    <property type="term" value="F:metal ion binding"/>
    <property type="evidence" value="ECO:0007669"/>
    <property type="project" value="UniProtKB-KW"/>
</dbReference>
<keyword evidence="13" id="KW-0275">Fatty acid biosynthesis</keyword>
<dbReference type="InterPro" id="IPR005482">
    <property type="entry name" value="Biotin_COase_C"/>
</dbReference>
<dbReference type="SMART" id="SM00878">
    <property type="entry name" value="Biotin_carb_C"/>
    <property type="match status" value="1"/>
</dbReference>
<evidence type="ECO:0000256" key="1">
    <source>
        <dbReference type="ARBA" id="ARBA00003761"/>
    </source>
</evidence>
<reference evidence="16" key="1">
    <citation type="submission" date="2020-07" db="EMBL/GenBank/DDBJ databases">
        <title>Huge and variable diversity of episymbiotic CPR bacteria and DPANN archaea in groundwater ecosystems.</title>
        <authorList>
            <person name="He C.Y."/>
            <person name="Keren R."/>
            <person name="Whittaker M."/>
            <person name="Farag I.F."/>
            <person name="Doudna J."/>
            <person name="Cate J.H.D."/>
            <person name="Banfield J.F."/>
        </authorList>
    </citation>
    <scope>NUCLEOTIDE SEQUENCE</scope>
    <source>
        <strain evidence="16">NC_groundwater_672_Ag_B-0.1um_62_36</strain>
    </source>
</reference>
<keyword evidence="13" id="KW-0444">Lipid biosynthesis</keyword>
<dbReference type="FunFam" id="3.30.1490.20:FF:000003">
    <property type="entry name" value="acetyl-CoA carboxylase isoform X1"/>
    <property type="match status" value="1"/>
</dbReference>
<dbReference type="GO" id="GO:0004075">
    <property type="term" value="F:biotin carboxylase activity"/>
    <property type="evidence" value="ECO:0007669"/>
    <property type="project" value="UniProtKB-EC"/>
</dbReference>